<comment type="caution">
    <text evidence="1">The sequence shown here is derived from an EMBL/GenBank/DDBJ whole genome shotgun (WGS) entry which is preliminary data.</text>
</comment>
<proteinExistence type="predicted"/>
<gene>
    <name evidence="1" type="ORF">GCM10009682_19860</name>
</gene>
<evidence type="ECO:0000313" key="2">
    <source>
        <dbReference type="Proteomes" id="UP001500218"/>
    </source>
</evidence>
<organism evidence="1 2">
    <name type="scientific">Luedemannella flava</name>
    <dbReference type="NCBI Taxonomy" id="349316"/>
    <lineage>
        <taxon>Bacteria</taxon>
        <taxon>Bacillati</taxon>
        <taxon>Actinomycetota</taxon>
        <taxon>Actinomycetes</taxon>
        <taxon>Micromonosporales</taxon>
        <taxon>Micromonosporaceae</taxon>
        <taxon>Luedemannella</taxon>
    </lineage>
</organism>
<reference evidence="1 2" key="1">
    <citation type="journal article" date="2019" name="Int. J. Syst. Evol. Microbiol.">
        <title>The Global Catalogue of Microorganisms (GCM) 10K type strain sequencing project: providing services to taxonomists for standard genome sequencing and annotation.</title>
        <authorList>
            <consortium name="The Broad Institute Genomics Platform"/>
            <consortium name="The Broad Institute Genome Sequencing Center for Infectious Disease"/>
            <person name="Wu L."/>
            <person name="Ma J."/>
        </authorList>
    </citation>
    <scope>NUCLEOTIDE SEQUENCE [LARGE SCALE GENOMIC DNA]</scope>
    <source>
        <strain evidence="1 2">JCM 13250</strain>
    </source>
</reference>
<accession>A0ABN2LSI2</accession>
<dbReference type="Proteomes" id="UP001500218">
    <property type="component" value="Unassembled WGS sequence"/>
</dbReference>
<evidence type="ECO:0000313" key="1">
    <source>
        <dbReference type="EMBL" id="GAA1798308.1"/>
    </source>
</evidence>
<dbReference type="EMBL" id="BAAALT010000053">
    <property type="protein sequence ID" value="GAA1798308.1"/>
    <property type="molecule type" value="Genomic_DNA"/>
</dbReference>
<sequence length="66" mass="6836">MADRCEAGGEGGGLAVEYGELLGRLPLPSVREIRTQWSAAAATAGGATIYFLARPDIQGFTCYSAA</sequence>
<name>A0ABN2LSI2_9ACTN</name>
<keyword evidence="2" id="KW-1185">Reference proteome</keyword>
<protein>
    <submittedName>
        <fullName evidence="1">Uncharacterized protein</fullName>
    </submittedName>
</protein>